<evidence type="ECO:0000256" key="1">
    <source>
        <dbReference type="ARBA" id="ARBA00004141"/>
    </source>
</evidence>
<dbReference type="AlphaFoldDB" id="A0A6C0J926"/>
<feature type="transmembrane region" description="Helical" evidence="5">
    <location>
        <begin position="136"/>
        <end position="157"/>
    </location>
</feature>
<feature type="transmembrane region" description="Helical" evidence="5">
    <location>
        <begin position="199"/>
        <end position="216"/>
    </location>
</feature>
<dbReference type="InterPro" id="IPR006214">
    <property type="entry name" value="Bax_inhibitor_1-related"/>
</dbReference>
<feature type="transmembrane region" description="Helical" evidence="5">
    <location>
        <begin position="42"/>
        <end position="59"/>
    </location>
</feature>
<evidence type="ECO:0000256" key="2">
    <source>
        <dbReference type="ARBA" id="ARBA00022692"/>
    </source>
</evidence>
<feature type="transmembrane region" description="Helical" evidence="5">
    <location>
        <begin position="12"/>
        <end position="30"/>
    </location>
</feature>
<dbReference type="PANTHER" id="PTHR23291">
    <property type="entry name" value="BAX INHIBITOR-RELATED"/>
    <property type="match status" value="1"/>
</dbReference>
<name>A0A6C0J926_9ZZZZ</name>
<evidence type="ECO:0000256" key="5">
    <source>
        <dbReference type="SAM" id="Phobius"/>
    </source>
</evidence>
<feature type="transmembrane region" description="Helical" evidence="5">
    <location>
        <begin position="111"/>
        <end position="129"/>
    </location>
</feature>
<dbReference type="EMBL" id="MN740339">
    <property type="protein sequence ID" value="QHU01370.1"/>
    <property type="molecule type" value="Genomic_DNA"/>
</dbReference>
<protein>
    <recommendedName>
        <fullName evidence="7">Inhibitor of apoptosis-promoting Bax1</fullName>
    </recommendedName>
</protein>
<organism evidence="6">
    <name type="scientific">viral metagenome</name>
    <dbReference type="NCBI Taxonomy" id="1070528"/>
    <lineage>
        <taxon>unclassified sequences</taxon>
        <taxon>metagenomes</taxon>
        <taxon>organismal metagenomes</taxon>
    </lineage>
</organism>
<dbReference type="PANTHER" id="PTHR23291:SF47">
    <property type="entry name" value="TRANSMEMBRANE BAX INHIBITOR MOTIF CONTAINING 7"/>
    <property type="match status" value="1"/>
</dbReference>
<feature type="transmembrane region" description="Helical" evidence="5">
    <location>
        <begin position="80"/>
        <end position="99"/>
    </location>
</feature>
<dbReference type="GO" id="GO:0016020">
    <property type="term" value="C:membrane"/>
    <property type="evidence" value="ECO:0007669"/>
    <property type="project" value="UniProtKB-SubCell"/>
</dbReference>
<evidence type="ECO:0000256" key="4">
    <source>
        <dbReference type="ARBA" id="ARBA00023136"/>
    </source>
</evidence>
<keyword evidence="2 5" id="KW-0812">Transmembrane</keyword>
<comment type="subcellular location">
    <subcellularLocation>
        <location evidence="1">Membrane</location>
        <topology evidence="1">Multi-pass membrane protein</topology>
    </subcellularLocation>
</comment>
<accession>A0A6C0J926</accession>
<proteinExistence type="predicted"/>
<keyword evidence="3 5" id="KW-1133">Transmembrane helix</keyword>
<reference evidence="6" key="1">
    <citation type="journal article" date="2020" name="Nature">
        <title>Giant virus diversity and host interactions through global metagenomics.</title>
        <authorList>
            <person name="Schulz F."/>
            <person name="Roux S."/>
            <person name="Paez-Espino D."/>
            <person name="Jungbluth S."/>
            <person name="Walsh D.A."/>
            <person name="Denef V.J."/>
            <person name="McMahon K.D."/>
            <person name="Konstantinidis K.T."/>
            <person name="Eloe-Fadrosh E.A."/>
            <person name="Kyrpides N.C."/>
            <person name="Woyke T."/>
        </authorList>
    </citation>
    <scope>NUCLEOTIDE SEQUENCE</scope>
    <source>
        <strain evidence="6">GVMAG-M-3300025860-25</strain>
    </source>
</reference>
<sequence>MDNERFNKKLVPVYGLIGVLALIIVKVYNTSFKGGKFTCDKYILNTYLYILLSLLLMSLQNIVMEQQHIGLEDIFGRFKGFIGLIIILVLVIGLMFILLQTNPRNVVLKHTIWLAFIFVLGLLAYPSYLKTIKENTVIATLMTTIGILITFTIVAFLKPEWISLSWGPTLVFLLISGMIGELCFYLFNKNEKQQPKNKMFAYFFIALFTIFILYDTKKIQVNAKICKESTVDYINESLNIVLDVLNLFQKIAEVQK</sequence>
<dbReference type="Pfam" id="PF01027">
    <property type="entry name" value="Bax1-I"/>
    <property type="match status" value="1"/>
</dbReference>
<evidence type="ECO:0008006" key="7">
    <source>
        <dbReference type="Google" id="ProtNLM"/>
    </source>
</evidence>
<evidence type="ECO:0000313" key="6">
    <source>
        <dbReference type="EMBL" id="QHU01370.1"/>
    </source>
</evidence>
<evidence type="ECO:0000256" key="3">
    <source>
        <dbReference type="ARBA" id="ARBA00022989"/>
    </source>
</evidence>
<keyword evidence="4 5" id="KW-0472">Membrane</keyword>
<feature type="transmembrane region" description="Helical" evidence="5">
    <location>
        <begin position="169"/>
        <end position="187"/>
    </location>
</feature>